<sequence>MGALSFFLVSISCTSNPFWEDAKKNELTLSGIVHAENNETGIPVSIWVETLDLYITTEPDGVFSIPIPNTQSNSGTISGPVKLYFFIHNYSMDSATVYFTNGVFSSDQTDFSTNGQLLNTIELKKIFSGAVELHFGGTSLSFRDTVRLSFHLNIHSSVSINAYKFTWAHNDFHSGIIFRALDDDTVATYRYSITNESGMTIEDEIHTLNYPHDTALTWTYYILSDSLDLPVNAYEVLPYFLIGHEYFPDGLASAFGGDPTFTISEHYLKLPSDIVSDTLTID</sequence>
<proteinExistence type="predicted"/>
<dbReference type="AlphaFoldDB" id="A0A382DMS7"/>
<gene>
    <name evidence="1" type="ORF">METZ01_LOCUS191771</name>
</gene>
<dbReference type="EMBL" id="UINC01039846">
    <property type="protein sequence ID" value="SVB38917.1"/>
    <property type="molecule type" value="Genomic_DNA"/>
</dbReference>
<name>A0A382DMS7_9ZZZZ</name>
<accession>A0A382DMS7</accession>
<evidence type="ECO:0000313" key="1">
    <source>
        <dbReference type="EMBL" id="SVB38917.1"/>
    </source>
</evidence>
<protein>
    <submittedName>
        <fullName evidence="1">Uncharacterized protein</fullName>
    </submittedName>
</protein>
<reference evidence="1" key="1">
    <citation type="submission" date="2018-05" db="EMBL/GenBank/DDBJ databases">
        <authorList>
            <person name="Lanie J.A."/>
            <person name="Ng W.-L."/>
            <person name="Kazmierczak K.M."/>
            <person name="Andrzejewski T.M."/>
            <person name="Davidsen T.M."/>
            <person name="Wayne K.J."/>
            <person name="Tettelin H."/>
            <person name="Glass J.I."/>
            <person name="Rusch D."/>
            <person name="Podicherti R."/>
            <person name="Tsui H.-C.T."/>
            <person name="Winkler M.E."/>
        </authorList>
    </citation>
    <scope>NUCLEOTIDE SEQUENCE</scope>
</reference>
<organism evidence="1">
    <name type="scientific">marine metagenome</name>
    <dbReference type="NCBI Taxonomy" id="408172"/>
    <lineage>
        <taxon>unclassified sequences</taxon>
        <taxon>metagenomes</taxon>
        <taxon>ecological metagenomes</taxon>
    </lineage>
</organism>